<accession>A0A644YFI3</accession>
<feature type="coiled-coil region" evidence="1">
    <location>
        <begin position="22"/>
        <end position="119"/>
    </location>
</feature>
<gene>
    <name evidence="2" type="ORF">SDC9_73522</name>
</gene>
<dbReference type="EMBL" id="VSSQ01004886">
    <property type="protein sequence ID" value="MPM27017.1"/>
    <property type="molecule type" value="Genomic_DNA"/>
</dbReference>
<dbReference type="AlphaFoldDB" id="A0A644YFI3"/>
<evidence type="ECO:0000256" key="1">
    <source>
        <dbReference type="SAM" id="Coils"/>
    </source>
</evidence>
<keyword evidence="1" id="KW-0175">Coiled coil</keyword>
<sequence>MSAAQNSFRGSVFGGFNRQDVLTYLERTAREHSQQVESLQKKLSQLTLDENEKTTQLAVLSEKEAQLSSDNQHLTEALERARTELEEKRSRLAAAEEDLSVLRDRAAELEANAEAYIRLRDRTATIELDARNRAQIILNDAHAQADSIRAQVEDWLDRAETRYEHLRADIGATLSHAIGELARVQRALEQSSASFAEHDEALESLVRWCESDSVPAGALSGPEARETGE</sequence>
<name>A0A644YFI3_9ZZZZ</name>
<organism evidence="2">
    <name type="scientific">bioreactor metagenome</name>
    <dbReference type="NCBI Taxonomy" id="1076179"/>
    <lineage>
        <taxon>unclassified sequences</taxon>
        <taxon>metagenomes</taxon>
        <taxon>ecological metagenomes</taxon>
    </lineage>
</organism>
<proteinExistence type="predicted"/>
<protein>
    <submittedName>
        <fullName evidence="2">Uncharacterized protein</fullName>
    </submittedName>
</protein>
<evidence type="ECO:0000313" key="2">
    <source>
        <dbReference type="EMBL" id="MPM27017.1"/>
    </source>
</evidence>
<comment type="caution">
    <text evidence="2">The sequence shown here is derived from an EMBL/GenBank/DDBJ whole genome shotgun (WGS) entry which is preliminary data.</text>
</comment>
<reference evidence="2" key="1">
    <citation type="submission" date="2019-08" db="EMBL/GenBank/DDBJ databases">
        <authorList>
            <person name="Kucharzyk K."/>
            <person name="Murdoch R.W."/>
            <person name="Higgins S."/>
            <person name="Loffler F."/>
        </authorList>
    </citation>
    <scope>NUCLEOTIDE SEQUENCE</scope>
</reference>